<evidence type="ECO:0000313" key="1">
    <source>
        <dbReference type="EMBL" id="KXZ18845.1"/>
    </source>
</evidence>
<accession>A0A150F756</accession>
<gene>
    <name evidence="1" type="ORF">AXI58_15955</name>
</gene>
<dbReference type="Proteomes" id="UP000075430">
    <property type="component" value="Unassembled WGS sequence"/>
</dbReference>
<dbReference type="STRING" id="1793963.AXI58_15955"/>
<dbReference type="AlphaFoldDB" id="A0A150F756"/>
<evidence type="ECO:0000313" key="2">
    <source>
        <dbReference type="Proteomes" id="UP000075430"/>
    </source>
</evidence>
<organism evidence="1 2">
    <name type="scientific">Bacillus nakamurai</name>
    <dbReference type="NCBI Taxonomy" id="1793963"/>
    <lineage>
        <taxon>Bacteria</taxon>
        <taxon>Bacillati</taxon>
        <taxon>Bacillota</taxon>
        <taxon>Bacilli</taxon>
        <taxon>Bacillales</taxon>
        <taxon>Bacillaceae</taxon>
        <taxon>Bacillus</taxon>
    </lineage>
</organism>
<comment type="caution">
    <text evidence="1">The sequence shown here is derived from an EMBL/GenBank/DDBJ whole genome shotgun (WGS) entry which is preliminary data.</text>
</comment>
<sequence>MKTNTRIKAPSPSDIMIPQSGFLNKARAIYKLHEKLIKRWSLLHMIYVSKKQQTHTLCSMYECKCTSEAQ</sequence>
<protein>
    <recommendedName>
        <fullName evidence="3">Transposase</fullName>
    </recommendedName>
</protein>
<dbReference type="EMBL" id="LSBA01000016">
    <property type="protein sequence ID" value="KXZ18845.1"/>
    <property type="molecule type" value="Genomic_DNA"/>
</dbReference>
<name>A0A150F756_9BACI</name>
<keyword evidence="2" id="KW-1185">Reference proteome</keyword>
<proteinExistence type="predicted"/>
<evidence type="ECO:0008006" key="3">
    <source>
        <dbReference type="Google" id="ProtNLM"/>
    </source>
</evidence>
<reference evidence="2" key="1">
    <citation type="submission" date="2016-02" db="EMBL/GenBank/DDBJ databases">
        <authorList>
            <person name="Dunlap C."/>
        </authorList>
    </citation>
    <scope>NUCLEOTIDE SEQUENCE [LARGE SCALE GENOMIC DNA]</scope>
    <source>
        <strain evidence="2">NRRL B-41092</strain>
    </source>
</reference>